<organism evidence="1">
    <name type="scientific">Arion vulgaris</name>
    <dbReference type="NCBI Taxonomy" id="1028688"/>
    <lineage>
        <taxon>Eukaryota</taxon>
        <taxon>Metazoa</taxon>
        <taxon>Spiralia</taxon>
        <taxon>Lophotrochozoa</taxon>
        <taxon>Mollusca</taxon>
        <taxon>Gastropoda</taxon>
        <taxon>Heterobranchia</taxon>
        <taxon>Euthyneura</taxon>
        <taxon>Panpulmonata</taxon>
        <taxon>Eupulmonata</taxon>
        <taxon>Stylommatophora</taxon>
        <taxon>Helicina</taxon>
        <taxon>Arionoidea</taxon>
        <taxon>Arionidae</taxon>
        <taxon>Arion</taxon>
    </lineage>
</organism>
<reference evidence="1" key="1">
    <citation type="submission" date="2014-12" db="EMBL/GenBank/DDBJ databases">
        <title>Insight into the proteome of Arion vulgaris.</title>
        <authorList>
            <person name="Aradska J."/>
            <person name="Bulat T."/>
            <person name="Smidak R."/>
            <person name="Sarate P."/>
            <person name="Gangsoo J."/>
            <person name="Sialana F."/>
            <person name="Bilban M."/>
            <person name="Lubec G."/>
        </authorList>
    </citation>
    <scope>NUCLEOTIDE SEQUENCE</scope>
    <source>
        <tissue evidence="1">Skin</tissue>
    </source>
</reference>
<accession>A0A0B6XVU2</accession>
<proteinExistence type="predicted"/>
<dbReference type="AlphaFoldDB" id="A0A0B6XVU2"/>
<feature type="non-terminal residue" evidence="1">
    <location>
        <position position="49"/>
    </location>
</feature>
<dbReference type="EMBL" id="HACG01000525">
    <property type="protein sequence ID" value="CEK47390.1"/>
    <property type="molecule type" value="Transcribed_RNA"/>
</dbReference>
<gene>
    <name evidence="1" type="primary">ORF1264</name>
</gene>
<protein>
    <submittedName>
        <fullName evidence="1">Uncharacterized protein</fullName>
    </submittedName>
</protein>
<sequence length="49" mass="5616">MSNTTMYELSVTEHDIARLHSKNAARPLNLHPLESNGRLRKRFVAGNRI</sequence>
<name>A0A0B6XVU2_9EUPU</name>
<evidence type="ECO:0000313" key="1">
    <source>
        <dbReference type="EMBL" id="CEK47390.1"/>
    </source>
</evidence>